<proteinExistence type="predicted"/>
<name>A0A401FPT3_9LACO</name>
<reference evidence="1 2" key="1">
    <citation type="submission" date="2017-11" db="EMBL/GenBank/DDBJ databases">
        <title>Draft Genome Sequence of Lactobacillus curieae NBRC 111893 isolated from Koso, a Japanese sugar-Vegetable Fermented Beverage.</title>
        <authorList>
            <person name="Chiou T.Y."/>
            <person name="Oshima K."/>
            <person name="Suda W."/>
            <person name="Hattori M."/>
            <person name="Takahashi T."/>
        </authorList>
    </citation>
    <scope>NUCLEOTIDE SEQUENCE [LARGE SCALE GENOMIC DNA]</scope>
    <source>
        <strain evidence="1 2">NBRC111893</strain>
    </source>
</reference>
<organism evidence="1 2">
    <name type="scientific">Lentilactobacillus kosonis</name>
    <dbReference type="NCBI Taxonomy" id="2810561"/>
    <lineage>
        <taxon>Bacteria</taxon>
        <taxon>Bacillati</taxon>
        <taxon>Bacillota</taxon>
        <taxon>Bacilli</taxon>
        <taxon>Lactobacillales</taxon>
        <taxon>Lactobacillaceae</taxon>
        <taxon>Lentilactobacillus</taxon>
    </lineage>
</organism>
<evidence type="ECO:0000313" key="1">
    <source>
        <dbReference type="EMBL" id="GAY74288.1"/>
    </source>
</evidence>
<dbReference type="AlphaFoldDB" id="A0A401FPT3"/>
<sequence length="89" mass="10371">MSGKSDKYINQKTNEWKQVVTIDADKIVNAQQVIKDQQPAIHKYQDELNKSNGYIQIHDAYVSRTKDLEKQQEALKKAKKKSEKKKHSN</sequence>
<protein>
    <submittedName>
        <fullName evidence="1">Uncharacterized protein</fullName>
    </submittedName>
</protein>
<comment type="caution">
    <text evidence="1">The sequence shown here is derived from an EMBL/GenBank/DDBJ whole genome shotgun (WGS) entry which is preliminary data.</text>
</comment>
<dbReference type="Proteomes" id="UP000286974">
    <property type="component" value="Unassembled WGS sequence"/>
</dbReference>
<gene>
    <name evidence="1" type="ORF">NBRC111893_2434</name>
</gene>
<accession>A0A401FPT3</accession>
<dbReference type="EMBL" id="BEXA01000008">
    <property type="protein sequence ID" value="GAY74288.1"/>
    <property type="molecule type" value="Genomic_DNA"/>
</dbReference>
<evidence type="ECO:0000313" key="2">
    <source>
        <dbReference type="Proteomes" id="UP000286974"/>
    </source>
</evidence>
<keyword evidence="2" id="KW-1185">Reference proteome</keyword>